<gene>
    <name evidence="4" type="ORF">KIN20_031625</name>
</gene>
<dbReference type="PANTHER" id="PTHR45918:SF1">
    <property type="entry name" value="ALPHA-1,3_1,6-MANNOSYLTRANSFERASE ALG2"/>
    <property type="match status" value="1"/>
</dbReference>
<proteinExistence type="predicted"/>
<dbReference type="InterPro" id="IPR001296">
    <property type="entry name" value="Glyco_trans_1"/>
</dbReference>
<dbReference type="GO" id="GO:0012505">
    <property type="term" value="C:endomembrane system"/>
    <property type="evidence" value="ECO:0007669"/>
    <property type="project" value="TreeGrafter"/>
</dbReference>
<evidence type="ECO:0000256" key="1">
    <source>
        <dbReference type="ARBA" id="ARBA00022676"/>
    </source>
</evidence>
<organism evidence="4 5">
    <name type="scientific">Parelaphostrongylus tenuis</name>
    <name type="common">Meningeal worm</name>
    <dbReference type="NCBI Taxonomy" id="148309"/>
    <lineage>
        <taxon>Eukaryota</taxon>
        <taxon>Metazoa</taxon>
        <taxon>Ecdysozoa</taxon>
        <taxon>Nematoda</taxon>
        <taxon>Chromadorea</taxon>
        <taxon>Rhabditida</taxon>
        <taxon>Rhabditina</taxon>
        <taxon>Rhabditomorpha</taxon>
        <taxon>Strongyloidea</taxon>
        <taxon>Metastrongylidae</taxon>
        <taxon>Parelaphostrongylus</taxon>
    </lineage>
</organism>
<feature type="domain" description="Glycosyl transferase family 1" evidence="3">
    <location>
        <begin position="1"/>
        <end position="59"/>
    </location>
</feature>
<dbReference type="Pfam" id="PF00534">
    <property type="entry name" value="Glycos_transf_1"/>
    <property type="match status" value="1"/>
</dbReference>
<evidence type="ECO:0000313" key="4">
    <source>
        <dbReference type="EMBL" id="KAJ1369998.1"/>
    </source>
</evidence>
<protein>
    <recommendedName>
        <fullName evidence="3">Glycosyl transferase family 1 domain-containing protein</fullName>
    </recommendedName>
</protein>
<dbReference type="Gene3D" id="3.40.50.2000">
    <property type="entry name" value="Glycogen Phosphorylase B"/>
    <property type="match status" value="1"/>
</dbReference>
<comment type="caution">
    <text evidence="4">The sequence shown here is derived from an EMBL/GenBank/DDBJ whole genome shotgun (WGS) entry which is preliminary data.</text>
</comment>
<keyword evidence="1" id="KW-0328">Glycosyltransferase</keyword>
<dbReference type="InterPro" id="IPR027054">
    <property type="entry name" value="ALG2"/>
</dbReference>
<evidence type="ECO:0000259" key="3">
    <source>
        <dbReference type="Pfam" id="PF00534"/>
    </source>
</evidence>
<name>A0AAD5WHS4_PARTN</name>
<dbReference type="PANTHER" id="PTHR45918">
    <property type="entry name" value="ALPHA-1,3/1,6-MANNOSYLTRANSFERASE ALG2"/>
    <property type="match status" value="1"/>
</dbReference>
<keyword evidence="2" id="KW-0808">Transferase</keyword>
<dbReference type="GO" id="GO:0004378">
    <property type="term" value="F:GDP-Man:Man(1)GlcNAc(2)-PP-Dol alpha-1,3-mannosyltransferase activity"/>
    <property type="evidence" value="ECO:0007669"/>
    <property type="project" value="InterPro"/>
</dbReference>
<dbReference type="SUPFAM" id="SSF53756">
    <property type="entry name" value="UDP-Glycosyltransferase/glycogen phosphorylase"/>
    <property type="match status" value="1"/>
</dbReference>
<dbReference type="Proteomes" id="UP001196413">
    <property type="component" value="Unassembled WGS sequence"/>
</dbReference>
<evidence type="ECO:0000313" key="5">
    <source>
        <dbReference type="Proteomes" id="UP001196413"/>
    </source>
</evidence>
<dbReference type="EMBL" id="JAHQIW010006713">
    <property type="protein sequence ID" value="KAJ1369998.1"/>
    <property type="molecule type" value="Genomic_DNA"/>
</dbReference>
<accession>A0AAD5WHS4</accession>
<evidence type="ECO:0000256" key="2">
    <source>
        <dbReference type="ARBA" id="ARBA00022679"/>
    </source>
</evidence>
<reference evidence="4" key="1">
    <citation type="submission" date="2021-06" db="EMBL/GenBank/DDBJ databases">
        <title>Parelaphostrongylus tenuis whole genome reference sequence.</title>
        <authorList>
            <person name="Garwood T.J."/>
            <person name="Larsen P.A."/>
            <person name="Fountain-Jones N.M."/>
            <person name="Garbe J.R."/>
            <person name="Macchietto M.G."/>
            <person name="Kania S.A."/>
            <person name="Gerhold R.W."/>
            <person name="Richards J.E."/>
            <person name="Wolf T.M."/>
        </authorList>
    </citation>
    <scope>NUCLEOTIDE SEQUENCE</scope>
    <source>
        <strain evidence="4">MNPRO001-30</strain>
        <tissue evidence="4">Meninges</tissue>
    </source>
</reference>
<sequence length="82" mass="9260">MYLGTPVIAVNSGGPRESIIHGKTGFLVEQTPEDFAKCMVALIRDENLRREIGEMGQKRVREFFAFDAFSGRIDRIISGERQ</sequence>
<dbReference type="AlphaFoldDB" id="A0AAD5WHS4"/>
<keyword evidence="5" id="KW-1185">Reference proteome</keyword>